<dbReference type="InterPro" id="IPR016024">
    <property type="entry name" value="ARM-type_fold"/>
</dbReference>
<sequence length="362" mass="39636">MPFADELLGRDAVVDLSTILGGGAALPGLRRVADGLDGLGFRERVNAIRGAVLEDVPGDFPGLAGLVRNALRDPRFTGWMTFPVTEAVAIRGQEHVEDALALLAALTPRLTAETALRWFLDEHLERCLAVVREWTVHPDEHVRRLASEGVRPRLPWAPQARRLVADPGPIVPILDALYRDESEYVRRSVANCVNDISRDHPELAVRIAQGWLAEPDGSTASVARHALRTLIKRSDVEALACIGVDARAAIDVAGPRVRTPVVTMGEELAFDCRVTLEGSARARVAADYVIHFASARGAEREKVFKLGVRDLEPGASWDIARRHRFTPISTRRYYDGEHAVSIQVNGVRTDRAGFLLDGAGPR</sequence>
<dbReference type="AlphaFoldDB" id="A0A927JD11"/>
<protein>
    <submittedName>
        <fullName evidence="1">DNA alkylation repair protein</fullName>
    </submittedName>
</protein>
<gene>
    <name evidence="1" type="ORF">HT102_11350</name>
</gene>
<dbReference type="EMBL" id="JACYWE010000006">
    <property type="protein sequence ID" value="MBD8507084.1"/>
    <property type="molecule type" value="Genomic_DNA"/>
</dbReference>
<dbReference type="Proteomes" id="UP000642993">
    <property type="component" value="Unassembled WGS sequence"/>
</dbReference>
<evidence type="ECO:0000313" key="2">
    <source>
        <dbReference type="Proteomes" id="UP000642993"/>
    </source>
</evidence>
<dbReference type="RefSeq" id="WP_192039536.1">
    <property type="nucleotide sequence ID" value="NZ_JACYWE010000006.1"/>
</dbReference>
<dbReference type="PROSITE" id="PS50077">
    <property type="entry name" value="HEAT_REPEAT"/>
    <property type="match status" value="1"/>
</dbReference>
<evidence type="ECO:0000313" key="1">
    <source>
        <dbReference type="EMBL" id="MBD8507084.1"/>
    </source>
</evidence>
<accession>A0A927JD11</accession>
<comment type="caution">
    <text evidence="1">The sequence shown here is derived from an EMBL/GenBank/DDBJ whole genome shotgun (WGS) entry which is preliminary data.</text>
</comment>
<dbReference type="Gene3D" id="1.25.40.290">
    <property type="entry name" value="ARM repeat domains"/>
    <property type="match status" value="1"/>
</dbReference>
<organism evidence="1 2">
    <name type="scientific">Lolliginicoccus lacisalsi</name>
    <dbReference type="NCBI Taxonomy" id="2742202"/>
    <lineage>
        <taxon>Bacteria</taxon>
        <taxon>Bacillati</taxon>
        <taxon>Actinomycetota</taxon>
        <taxon>Actinomycetes</taxon>
        <taxon>Mycobacteriales</taxon>
        <taxon>Hoyosellaceae</taxon>
        <taxon>Lolliginicoccus</taxon>
    </lineage>
</organism>
<keyword evidence="2" id="KW-1185">Reference proteome</keyword>
<reference evidence="1" key="1">
    <citation type="submission" date="2020-09" db="EMBL/GenBank/DDBJ databases">
        <title>Hoyosella lacisalsi sp. nov., a halotolerant actinobacterium isolated from soil of Lake Gudzhirganskoe.</title>
        <authorList>
            <person name="Yang Q."/>
            <person name="Guo P.Y."/>
            <person name="Liu S.W."/>
            <person name="Li F.N."/>
            <person name="Sun C.H."/>
        </authorList>
    </citation>
    <scope>NUCLEOTIDE SEQUENCE</scope>
    <source>
        <strain evidence="1">G463</strain>
    </source>
</reference>
<proteinExistence type="predicted"/>
<dbReference type="InterPro" id="IPR021133">
    <property type="entry name" value="HEAT_type_2"/>
</dbReference>
<name>A0A927JD11_9ACTN</name>
<dbReference type="SUPFAM" id="SSF48371">
    <property type="entry name" value="ARM repeat"/>
    <property type="match status" value="1"/>
</dbReference>